<proteinExistence type="predicted"/>
<gene>
    <name evidence="1" type="ORF">MGG_17583</name>
</gene>
<dbReference type="KEGG" id="mgr:MGG_17583"/>
<keyword evidence="2" id="KW-1185">Reference proteome</keyword>
<name>G4NFX5_PYRO7</name>
<reference evidence="1 2" key="1">
    <citation type="journal article" date="2005" name="Nature">
        <title>The genome sequence of the rice blast fungus Magnaporthe grisea.</title>
        <authorList>
            <person name="Dean R.A."/>
            <person name="Talbot N.J."/>
            <person name="Ebbole D.J."/>
            <person name="Farman M.L."/>
            <person name="Mitchell T.K."/>
            <person name="Orbach M.J."/>
            <person name="Thon M."/>
            <person name="Kulkarni R."/>
            <person name="Xu J.R."/>
            <person name="Pan H."/>
            <person name="Read N.D."/>
            <person name="Lee Y.H."/>
            <person name="Carbone I."/>
            <person name="Brown D."/>
            <person name="Oh Y.Y."/>
            <person name="Donofrio N."/>
            <person name="Jeong J.S."/>
            <person name="Soanes D.M."/>
            <person name="Djonovic S."/>
            <person name="Kolomiets E."/>
            <person name="Rehmeyer C."/>
            <person name="Li W."/>
            <person name="Harding M."/>
            <person name="Kim S."/>
            <person name="Lebrun M.H."/>
            <person name="Bohnert H."/>
            <person name="Coughlan S."/>
            <person name="Butler J."/>
            <person name="Calvo S."/>
            <person name="Ma L.J."/>
            <person name="Nicol R."/>
            <person name="Purcell S."/>
            <person name="Nusbaum C."/>
            <person name="Galagan J.E."/>
            <person name="Birren B.W."/>
        </authorList>
    </citation>
    <scope>NUCLEOTIDE SEQUENCE [LARGE SCALE GENOMIC DNA]</scope>
    <source>
        <strain evidence="2">70-15 / ATCC MYA-4617 / FGSC 8958</strain>
    </source>
</reference>
<sequence length="53" mass="6287">MSYVTKRHLGADQNNIEKDSINYRSRIVIVNPRLRRDRYERANADQRESVPAN</sequence>
<reference key="2">
    <citation type="submission" date="2011-05" db="EMBL/GenBank/DDBJ databases">
        <title>The Genome Sequence of Magnaporthe oryzae 70-15.</title>
        <authorList>
            <consortium name="The Broad Institute Genome Sequencing Platform"/>
            <person name="Ma L.-J."/>
            <person name="Dead R."/>
            <person name="Young S.K."/>
            <person name="Zeng Q."/>
            <person name="Gargeya S."/>
            <person name="Fitzgerald M."/>
            <person name="Haas B."/>
            <person name="Abouelleil A."/>
            <person name="Alvarado L."/>
            <person name="Arachchi H.M."/>
            <person name="Berlin A."/>
            <person name="Brown A."/>
            <person name="Chapman S.B."/>
            <person name="Chen Z."/>
            <person name="Dunbar C."/>
            <person name="Freedman E."/>
            <person name="Gearin G."/>
            <person name="Gellesch M."/>
            <person name="Goldberg J."/>
            <person name="Griggs A."/>
            <person name="Gujja S."/>
            <person name="Heiman D."/>
            <person name="Howarth C."/>
            <person name="Larson L."/>
            <person name="Lui A."/>
            <person name="MacDonald P.J.P."/>
            <person name="Mehta T."/>
            <person name="Montmayeur A."/>
            <person name="Murphy C."/>
            <person name="Neiman D."/>
            <person name="Pearson M."/>
            <person name="Priest M."/>
            <person name="Roberts A."/>
            <person name="Saif S."/>
            <person name="Shea T."/>
            <person name="Shenoy N."/>
            <person name="Sisk P."/>
            <person name="Stolte C."/>
            <person name="Sykes S."/>
            <person name="Yandava C."/>
            <person name="Wortman J."/>
            <person name="Nusbaum C."/>
            <person name="Birren B."/>
        </authorList>
    </citation>
    <scope>NUCLEOTIDE SEQUENCE</scope>
    <source>
        <strain>70-15</strain>
    </source>
</reference>
<evidence type="ECO:0000313" key="2">
    <source>
        <dbReference type="Proteomes" id="UP000009058"/>
    </source>
</evidence>
<dbReference type="EMBL" id="CM001236">
    <property type="protein sequence ID" value="EHA46932.1"/>
    <property type="molecule type" value="Genomic_DNA"/>
</dbReference>
<evidence type="ECO:0000313" key="1">
    <source>
        <dbReference type="EMBL" id="EHA46932.1"/>
    </source>
</evidence>
<dbReference type="AlphaFoldDB" id="G4NFX5"/>
<accession>G4NFX5</accession>
<dbReference type="RefSeq" id="XP_003719299.1">
    <property type="nucleotide sequence ID" value="XM_003719251.1"/>
</dbReference>
<organism evidence="1 2">
    <name type="scientific">Pyricularia oryzae (strain 70-15 / ATCC MYA-4617 / FGSC 8958)</name>
    <name type="common">Rice blast fungus</name>
    <name type="synonym">Magnaporthe oryzae</name>
    <dbReference type="NCBI Taxonomy" id="242507"/>
    <lineage>
        <taxon>Eukaryota</taxon>
        <taxon>Fungi</taxon>
        <taxon>Dikarya</taxon>
        <taxon>Ascomycota</taxon>
        <taxon>Pezizomycotina</taxon>
        <taxon>Sordariomycetes</taxon>
        <taxon>Sordariomycetidae</taxon>
        <taxon>Magnaporthales</taxon>
        <taxon>Pyriculariaceae</taxon>
        <taxon>Pyricularia</taxon>
    </lineage>
</organism>
<dbReference type="HOGENOM" id="CLU_3069190_0_0_1"/>
<dbReference type="GeneID" id="12985749"/>
<dbReference type="VEuPathDB" id="FungiDB:MGG_17583"/>
<dbReference type="Proteomes" id="UP000009058">
    <property type="component" value="Chromosome 6"/>
</dbReference>
<dbReference type="InParanoid" id="G4NFX5"/>
<protein>
    <submittedName>
        <fullName evidence="1">Uncharacterized protein</fullName>
    </submittedName>
</protein>